<dbReference type="AlphaFoldDB" id="X8IUP1"/>
<reference evidence="3" key="1">
    <citation type="journal article" date="2014" name="Genome Announc.">
        <title>Draft genome sequence of the plant-pathogenic soil fungus Rhizoctonia solani anastomosis group 3 strain Rhs1AP.</title>
        <authorList>
            <person name="Cubeta M.A."/>
            <person name="Thomas E."/>
            <person name="Dean R.A."/>
            <person name="Jabaji S."/>
            <person name="Neate S.M."/>
            <person name="Tavantzis S."/>
            <person name="Toda T."/>
            <person name="Vilgalys R."/>
            <person name="Bharathan N."/>
            <person name="Fedorova-Abrams N."/>
            <person name="Pakala S.B."/>
            <person name="Pakala S.M."/>
            <person name="Zafar N."/>
            <person name="Joardar V."/>
            <person name="Losada L."/>
            <person name="Nierman W.C."/>
        </authorList>
    </citation>
    <scope>NUCLEOTIDE SEQUENCE [LARGE SCALE GENOMIC DNA]</scope>
    <source>
        <strain evidence="3">AG-3</strain>
    </source>
</reference>
<dbReference type="Proteomes" id="UP000030108">
    <property type="component" value="Unassembled WGS sequence"/>
</dbReference>
<organism evidence="2 3">
    <name type="scientific">Rhizoctonia solani AG-3 Rhs1AP</name>
    <dbReference type="NCBI Taxonomy" id="1086054"/>
    <lineage>
        <taxon>Eukaryota</taxon>
        <taxon>Fungi</taxon>
        <taxon>Dikarya</taxon>
        <taxon>Basidiomycota</taxon>
        <taxon>Agaricomycotina</taxon>
        <taxon>Agaricomycetes</taxon>
        <taxon>Cantharellales</taxon>
        <taxon>Ceratobasidiaceae</taxon>
        <taxon>Rhizoctonia</taxon>
    </lineage>
</organism>
<name>X8IUP1_9AGAM</name>
<feature type="region of interest" description="Disordered" evidence="1">
    <location>
        <begin position="220"/>
        <end position="245"/>
    </location>
</feature>
<feature type="compositionally biased region" description="Basic and acidic residues" evidence="1">
    <location>
        <begin position="26"/>
        <end position="46"/>
    </location>
</feature>
<evidence type="ECO:0000313" key="3">
    <source>
        <dbReference type="Proteomes" id="UP000030108"/>
    </source>
</evidence>
<comment type="caution">
    <text evidence="2">The sequence shown here is derived from an EMBL/GenBank/DDBJ whole genome shotgun (WGS) entry which is preliminary data.</text>
</comment>
<dbReference type="EMBL" id="JATN01000322">
    <property type="protein sequence ID" value="EUC53475.1"/>
    <property type="molecule type" value="Genomic_DNA"/>
</dbReference>
<feature type="compositionally biased region" description="Basic residues" evidence="1">
    <location>
        <begin position="393"/>
        <end position="409"/>
    </location>
</feature>
<evidence type="ECO:0000313" key="2">
    <source>
        <dbReference type="EMBL" id="EUC53475.1"/>
    </source>
</evidence>
<accession>X8IUP1</accession>
<feature type="region of interest" description="Disordered" evidence="1">
    <location>
        <begin position="1"/>
        <end position="46"/>
    </location>
</feature>
<feature type="region of interest" description="Disordered" evidence="1">
    <location>
        <begin position="154"/>
        <end position="180"/>
    </location>
</feature>
<feature type="compositionally biased region" description="Low complexity" evidence="1">
    <location>
        <begin position="159"/>
        <end position="173"/>
    </location>
</feature>
<gene>
    <name evidence="2" type="ORF">RSOL_003620</name>
</gene>
<feature type="region of interest" description="Disordered" evidence="1">
    <location>
        <begin position="449"/>
        <end position="527"/>
    </location>
</feature>
<feature type="region of interest" description="Disordered" evidence="1">
    <location>
        <begin position="346"/>
        <end position="412"/>
    </location>
</feature>
<evidence type="ECO:0000256" key="1">
    <source>
        <dbReference type="SAM" id="MobiDB-lite"/>
    </source>
</evidence>
<feature type="non-terminal residue" evidence="2">
    <location>
        <position position="527"/>
    </location>
</feature>
<feature type="compositionally biased region" description="Polar residues" evidence="1">
    <location>
        <begin position="380"/>
        <end position="390"/>
    </location>
</feature>
<dbReference type="OrthoDB" id="3267748at2759"/>
<feature type="compositionally biased region" description="Low complexity" evidence="1">
    <location>
        <begin position="507"/>
        <end position="527"/>
    </location>
</feature>
<feature type="compositionally biased region" description="Low complexity" evidence="1">
    <location>
        <begin position="464"/>
        <end position="493"/>
    </location>
</feature>
<sequence>MSRKLRRGRSYDAGTVPVAPKRQVRKREAPGETKTEEPKRAVRDSGEQAIVSRKVQLTFGTTSGVTSDHGEGVVIVGTGKRRGIALGVDAGVKLSLAAYLALMHRAPPITRVMSWSLPTPETREAADAPIEGEATAPSSVEAAECAPGVRVTSGSADCAPAASSAPTTPAPTTRVDDSETDREVFVTAGASQVRDDTMALDRDDNPVLAQYVVNGNASELPTSSRAHKKHRRCESKGKARASEPIVSLNSESKSTASNEGLTWDEEMCRVSGEGTYTELYGDLPDVSEWVNPGWLHSDYLRGPTTTHAETDTNSVHVNALFFKVDEDYVFDDEEYATVLRNLRENERSESIRRQTRGAGPSRSYRTHHVTVEDVDGDSDATATSRTQSYTGKGKGKQKSKKKSKKHKRPSLGVTLEELEGSRERLTRPCESFDNSVNYRGGGYFEQVVGATPARKGSDSKAKGRGSASRSSSRRNPTSPRRAAAPLRRPGTTPKPLEPSDGGSNYDGTTHTGSSDGSSESAESESQG</sequence>
<protein>
    <submittedName>
        <fullName evidence="2">Uncharacterized protein</fullName>
    </submittedName>
</protein>
<proteinExistence type="predicted"/>